<gene>
    <name evidence="2" type="ORF">K0B96_08765</name>
</gene>
<dbReference type="InterPro" id="IPR036514">
    <property type="entry name" value="SGNH_hydro_sf"/>
</dbReference>
<dbReference type="Gene3D" id="3.40.50.1110">
    <property type="entry name" value="SGNH hydrolase"/>
    <property type="match status" value="1"/>
</dbReference>
<evidence type="ECO:0000313" key="3">
    <source>
        <dbReference type="Proteomes" id="UP000825051"/>
    </source>
</evidence>
<name>A0A8F9TZD4_9BACT</name>
<keyword evidence="2" id="KW-0378">Hydrolase</keyword>
<dbReference type="InterPro" id="IPR051532">
    <property type="entry name" value="Ester_Hydrolysis_Enzymes"/>
</dbReference>
<evidence type="ECO:0000313" key="2">
    <source>
        <dbReference type="EMBL" id="QYM80674.1"/>
    </source>
</evidence>
<dbReference type="PANTHER" id="PTHR30383">
    <property type="entry name" value="THIOESTERASE 1/PROTEASE 1/LYSOPHOSPHOLIPASE L1"/>
    <property type="match status" value="1"/>
</dbReference>
<dbReference type="PANTHER" id="PTHR30383:SF5">
    <property type="entry name" value="SGNH HYDROLASE-TYPE ESTERASE DOMAIN-CONTAINING PROTEIN"/>
    <property type="match status" value="1"/>
</dbReference>
<protein>
    <submittedName>
        <fullName evidence="2">SGNH/GDSL hydrolase family protein</fullName>
    </submittedName>
</protein>
<reference evidence="2" key="1">
    <citation type="submission" date="2021-08" db="EMBL/GenBank/DDBJ databases">
        <title>Genome of a novel bacterium of the phylum Verrucomicrobia, Oleiharenicola sp. KSB-15.</title>
        <authorList>
            <person name="Chung J.-H."/>
            <person name="Ahn J.-H."/>
            <person name="Yoon Y."/>
            <person name="Kim D.-Y."/>
            <person name="An S.-H."/>
            <person name="Park I."/>
            <person name="Yeon J."/>
        </authorList>
    </citation>
    <scope>NUCLEOTIDE SEQUENCE</scope>
    <source>
        <strain evidence="2">KSB-15</strain>
    </source>
</reference>
<dbReference type="SUPFAM" id="SSF52266">
    <property type="entry name" value="SGNH hydrolase"/>
    <property type="match status" value="1"/>
</dbReference>
<dbReference type="CDD" id="cd01834">
    <property type="entry name" value="SGNH_hydrolase_like_2"/>
    <property type="match status" value="1"/>
</dbReference>
<keyword evidence="3" id="KW-1185">Reference proteome</keyword>
<evidence type="ECO:0000259" key="1">
    <source>
        <dbReference type="Pfam" id="PF13472"/>
    </source>
</evidence>
<dbReference type="KEGG" id="ole:K0B96_08765"/>
<proteinExistence type="predicted"/>
<dbReference type="AlphaFoldDB" id="A0A8F9TZD4"/>
<accession>A0A8F9TZD4</accession>
<dbReference type="Proteomes" id="UP000825051">
    <property type="component" value="Chromosome"/>
</dbReference>
<dbReference type="RefSeq" id="WP_220166211.1">
    <property type="nucleotide sequence ID" value="NZ_CP080507.1"/>
</dbReference>
<dbReference type="InterPro" id="IPR013830">
    <property type="entry name" value="SGNH_hydro"/>
</dbReference>
<dbReference type="GO" id="GO:0004622">
    <property type="term" value="F:phosphatidylcholine lysophospholipase activity"/>
    <property type="evidence" value="ECO:0007669"/>
    <property type="project" value="TreeGrafter"/>
</dbReference>
<feature type="domain" description="SGNH hydrolase-type esterase" evidence="1">
    <location>
        <begin position="16"/>
        <end position="206"/>
    </location>
</feature>
<sequence>MAPSLLFAPRSRLVMIGDSVTDCNRSRPVGEGLFDGIGRGYPMLVDAWLAVAYPELAIRVSNVGTSSHTVRDLQARWQTDVLDLTPDWVSVMIGVNDVWRQFDSPRQPELAVSPEDYAATLDELVELTLPQVRGMILMSPCYVESNATDAMRARMDTYGALVRSIAQRHNVVFVDTQAAFAPLLAHLHSAAISWDRVHPNHIGHAVLARAFLNGVGFDWSRLAASAPSNFTS</sequence>
<dbReference type="EMBL" id="CP080507">
    <property type="protein sequence ID" value="QYM80674.1"/>
    <property type="molecule type" value="Genomic_DNA"/>
</dbReference>
<dbReference type="Pfam" id="PF13472">
    <property type="entry name" value="Lipase_GDSL_2"/>
    <property type="match status" value="1"/>
</dbReference>
<organism evidence="2 3">
    <name type="scientific">Horticoccus luteus</name>
    <dbReference type="NCBI Taxonomy" id="2862869"/>
    <lineage>
        <taxon>Bacteria</taxon>
        <taxon>Pseudomonadati</taxon>
        <taxon>Verrucomicrobiota</taxon>
        <taxon>Opitutia</taxon>
        <taxon>Opitutales</taxon>
        <taxon>Opitutaceae</taxon>
        <taxon>Horticoccus</taxon>
    </lineage>
</organism>